<evidence type="ECO:0000256" key="1">
    <source>
        <dbReference type="ARBA" id="ARBA00004651"/>
    </source>
</evidence>
<evidence type="ECO:0000313" key="11">
    <source>
        <dbReference type="Proteomes" id="UP000095350"/>
    </source>
</evidence>
<accession>A0A173VVB3</accession>
<dbReference type="PaxDb" id="166486-ERS852572_03442"/>
<dbReference type="SUPFAM" id="SSF56954">
    <property type="entry name" value="Outer membrane efflux proteins (OEP)"/>
    <property type="match status" value="1"/>
</dbReference>
<feature type="domain" description="ABC3 transporter permease C-terminal" evidence="8">
    <location>
        <begin position="513"/>
        <end position="628"/>
    </location>
</feature>
<dbReference type="AlphaFoldDB" id="A0A173VVB3"/>
<keyword evidence="10" id="KW-0449">Lipoprotein</keyword>
<feature type="transmembrane region" description="Helical" evidence="7">
    <location>
        <begin position="907"/>
        <end position="927"/>
    </location>
</feature>
<evidence type="ECO:0000259" key="8">
    <source>
        <dbReference type="Pfam" id="PF02687"/>
    </source>
</evidence>
<feature type="transmembrane region" description="Helical" evidence="7">
    <location>
        <begin position="513"/>
        <end position="530"/>
    </location>
</feature>
<dbReference type="InterPro" id="IPR038766">
    <property type="entry name" value="Membrane_comp_ABC_pdt"/>
</dbReference>
<feature type="domain" description="ABC3 transporter permease C-terminal" evidence="8">
    <location>
        <begin position="911"/>
        <end position="1015"/>
    </location>
</feature>
<feature type="coiled-coil region" evidence="6">
    <location>
        <begin position="390"/>
        <end position="477"/>
    </location>
</feature>
<dbReference type="InterPro" id="IPR025857">
    <property type="entry name" value="MacB_PCD"/>
</dbReference>
<proteinExistence type="predicted"/>
<dbReference type="GO" id="GO:0005886">
    <property type="term" value="C:plasma membrane"/>
    <property type="evidence" value="ECO:0007669"/>
    <property type="project" value="UniProtKB-SubCell"/>
</dbReference>
<dbReference type="Gene3D" id="1.10.287.1490">
    <property type="match status" value="1"/>
</dbReference>
<keyword evidence="2" id="KW-1003">Cell membrane</keyword>
<dbReference type="RefSeq" id="WP_242863725.1">
    <property type="nucleotide sequence ID" value="NZ_CABIYH010000036.1"/>
</dbReference>
<dbReference type="InterPro" id="IPR003838">
    <property type="entry name" value="ABC3_permease_C"/>
</dbReference>
<organism evidence="10 11">
    <name type="scientific">Roseburia intestinalis</name>
    <dbReference type="NCBI Taxonomy" id="166486"/>
    <lineage>
        <taxon>Bacteria</taxon>
        <taxon>Bacillati</taxon>
        <taxon>Bacillota</taxon>
        <taxon>Clostridia</taxon>
        <taxon>Lachnospirales</taxon>
        <taxon>Lachnospiraceae</taxon>
        <taxon>Roseburia</taxon>
    </lineage>
</organism>
<feature type="transmembrane region" description="Helical" evidence="7">
    <location>
        <begin position="565"/>
        <end position="586"/>
    </location>
</feature>
<protein>
    <submittedName>
        <fullName evidence="10">Outer membrane-specific lipoprotein transporter subunit LolC</fullName>
    </submittedName>
</protein>
<keyword evidence="6" id="KW-0175">Coiled coil</keyword>
<evidence type="ECO:0000256" key="7">
    <source>
        <dbReference type="SAM" id="Phobius"/>
    </source>
</evidence>
<dbReference type="EMBL" id="CYXZ01000036">
    <property type="protein sequence ID" value="CUN30055.1"/>
    <property type="molecule type" value="Genomic_DNA"/>
</dbReference>
<evidence type="ECO:0000256" key="5">
    <source>
        <dbReference type="ARBA" id="ARBA00023136"/>
    </source>
</evidence>
<evidence type="ECO:0000256" key="2">
    <source>
        <dbReference type="ARBA" id="ARBA00022475"/>
    </source>
</evidence>
<dbReference type="PANTHER" id="PTHR30287:SF1">
    <property type="entry name" value="INNER MEMBRANE PROTEIN"/>
    <property type="match status" value="1"/>
</dbReference>
<evidence type="ECO:0000313" key="10">
    <source>
        <dbReference type="EMBL" id="CUN30055.1"/>
    </source>
</evidence>
<keyword evidence="3 7" id="KW-0812">Transmembrane</keyword>
<comment type="subcellular location">
    <subcellularLocation>
        <location evidence="1">Cell membrane</location>
        <topology evidence="1">Multi-pass membrane protein</topology>
    </subcellularLocation>
</comment>
<sequence length="1037" mass="114783">MRSMIWKSTFREIKESLGRFLAILAIVALGVGFFAGLKVTQPAMLKTAQRYFDKTALYDYRLISTVGFSEDEVETIKKQKDVKAAEGAVTFDIICESGGKERVLKMHSITEDVNRLVLVDGELPENAGECVVDSNLYGASMIGKTIKLSDGNDEDDLEHFSNREYKITGIVQSPLYSQFERGSTSLGNGRVSGFVYLLPEGFADDYYTEVYVKFACDFPLYSEEYDAYIEQKQDAWEALTEDLAAERYQTVRSEAETKLADGKKQLAEKKEETKSQLDDAKKQLEDAKSQIEDGEKQLADAKKKLEYAPDELEKKEAELTEAEKAIQEKETQLDQAEVALGIGYAQGVGQIQKALNGISEGLFSENGDQGNGAAGSFSSGDALGDAGSQIADAKAQIADGRAQIAEAQKQIESGKSAIAKAKKQLEESKTQIAEKEAELSDAKTQYEDGKKEYEDGLSTYNEEIEKAEKKISDGEKTLKELKDPDTYVLGRDTNVGYVCFESDSGIVDGVADVFPIFFFLVAALVCVTTMNRMVEEQRTQIGVLKALGYSEHTIMAKYMFYSGSAALTGCVAGFALGTFLFPKVIWYAYGMLYKMDSLVYVFDWKLAVISVIVSLLCSIGTTFVSVRRELTEVAAELMRPKTPKAGKRVFLEYIPFVWKRLKFLQKVSMRNIFRYKKRFFMMVAGISGCSALLVTGFGVRDSVTGIVTQQYTQIQTYDIGVTYSSSVTPEQKSELESKEQDGVEKSVFVAEKSMDLVGSEKTKSVSLIIADPDSDMTPFVNLHTEKGVPITFPKKGEAVISAKVADELGIKTGDTVTLQDSDMKTISVTVSGLCENFVYNYVYLSADTYEEQMKTEPEYKNAFVCVSEGTDAHLLGTSLMAMSDVAAVNISQDDMERFSSMMGSMDLIVVVIILCAAGLAFIVLYNLTNINITERVCEIATIEVLGFYENETAAYVFRENTILTFLGALAGLVLGVFLHRFVMSQIVVDMVAFDVHVKPVSFVYSVVLTLVFTWFVDRLMRKKIDAISMTESLKSVD</sequence>
<feature type="coiled-coil region" evidence="6">
    <location>
        <begin position="252"/>
        <end position="339"/>
    </location>
</feature>
<dbReference type="PANTHER" id="PTHR30287">
    <property type="entry name" value="MEMBRANE COMPONENT OF PREDICTED ABC SUPERFAMILY METABOLITE UPTAKE TRANSPORTER"/>
    <property type="match status" value="1"/>
</dbReference>
<evidence type="ECO:0000259" key="9">
    <source>
        <dbReference type="Pfam" id="PF12704"/>
    </source>
</evidence>
<keyword evidence="4 7" id="KW-1133">Transmembrane helix</keyword>
<feature type="transmembrane region" description="Helical" evidence="7">
    <location>
        <begin position="679"/>
        <end position="699"/>
    </location>
</feature>
<dbReference type="Proteomes" id="UP000095350">
    <property type="component" value="Unassembled WGS sequence"/>
</dbReference>
<feature type="transmembrane region" description="Helical" evidence="7">
    <location>
        <begin position="1002"/>
        <end position="1020"/>
    </location>
</feature>
<feature type="transmembrane region" description="Helical" evidence="7">
    <location>
        <begin position="606"/>
        <end position="626"/>
    </location>
</feature>
<name>A0A173VVB3_9FIRM</name>
<feature type="transmembrane region" description="Helical" evidence="7">
    <location>
        <begin position="20"/>
        <end position="37"/>
    </location>
</feature>
<evidence type="ECO:0000256" key="6">
    <source>
        <dbReference type="SAM" id="Coils"/>
    </source>
</evidence>
<gene>
    <name evidence="10" type="ORF">ERS852572_03442</name>
</gene>
<evidence type="ECO:0000256" key="3">
    <source>
        <dbReference type="ARBA" id="ARBA00022692"/>
    </source>
</evidence>
<reference evidence="10 11" key="1">
    <citation type="submission" date="2015-09" db="EMBL/GenBank/DDBJ databases">
        <authorList>
            <consortium name="Pathogen Informatics"/>
        </authorList>
    </citation>
    <scope>NUCLEOTIDE SEQUENCE [LARGE SCALE GENOMIC DNA]</scope>
    <source>
        <strain evidence="10 11">2789STDY5834960</strain>
    </source>
</reference>
<dbReference type="STRING" id="166486.ERS852572_03442"/>
<feature type="domain" description="MacB-like periplasmic core" evidence="9">
    <location>
        <begin position="682"/>
        <end position="872"/>
    </location>
</feature>
<dbReference type="Pfam" id="PF12704">
    <property type="entry name" value="MacB_PCD"/>
    <property type="match status" value="1"/>
</dbReference>
<dbReference type="Pfam" id="PF02687">
    <property type="entry name" value="FtsX"/>
    <property type="match status" value="2"/>
</dbReference>
<keyword evidence="5 7" id="KW-0472">Membrane</keyword>
<feature type="transmembrane region" description="Helical" evidence="7">
    <location>
        <begin position="962"/>
        <end position="982"/>
    </location>
</feature>
<evidence type="ECO:0000256" key="4">
    <source>
        <dbReference type="ARBA" id="ARBA00022989"/>
    </source>
</evidence>